<protein>
    <submittedName>
        <fullName evidence="2">Metalloprotease CJM1_0395 family protein</fullName>
    </submittedName>
</protein>
<name>A0AA51RS63_9GAMM</name>
<dbReference type="Pfam" id="PF12118">
    <property type="entry name" value="SprA-related"/>
    <property type="match status" value="1"/>
</dbReference>
<dbReference type="EMBL" id="CP133548">
    <property type="protein sequence ID" value="WMS86631.1"/>
    <property type="molecule type" value="Genomic_DNA"/>
</dbReference>
<feature type="compositionally biased region" description="Basic and acidic residues" evidence="1">
    <location>
        <begin position="116"/>
        <end position="128"/>
    </location>
</feature>
<dbReference type="AlphaFoldDB" id="A0AA51RS63"/>
<dbReference type="Proteomes" id="UP001239782">
    <property type="component" value="Chromosome"/>
</dbReference>
<keyword evidence="3" id="KW-1185">Reference proteome</keyword>
<evidence type="ECO:0000313" key="3">
    <source>
        <dbReference type="Proteomes" id="UP001239782"/>
    </source>
</evidence>
<dbReference type="GO" id="GO:0008237">
    <property type="term" value="F:metallopeptidase activity"/>
    <property type="evidence" value="ECO:0007669"/>
    <property type="project" value="UniProtKB-KW"/>
</dbReference>
<reference evidence="2 3" key="1">
    <citation type="submission" date="2023-08" db="EMBL/GenBank/DDBJ databases">
        <title>Pleionea litopenaei sp. nov., isolated from stomach of juvenile Litopenaeus vannamei.</title>
        <authorList>
            <person name="Rho A.M."/>
            <person name="Hwang C.Y."/>
        </authorList>
    </citation>
    <scope>NUCLEOTIDE SEQUENCE [LARGE SCALE GENOMIC DNA]</scope>
    <source>
        <strain evidence="2 3">HL-JVS1</strain>
    </source>
</reference>
<dbReference type="KEGG" id="plei:Q9312_15525"/>
<feature type="region of interest" description="Disordered" evidence="1">
    <location>
        <begin position="19"/>
        <end position="145"/>
    </location>
</feature>
<keyword evidence="2" id="KW-0378">Hydrolase</keyword>
<dbReference type="InterPro" id="IPR021973">
    <property type="entry name" value="SprA-related"/>
</dbReference>
<proteinExistence type="predicted"/>
<feature type="region of interest" description="Disordered" evidence="1">
    <location>
        <begin position="184"/>
        <end position="252"/>
    </location>
</feature>
<keyword evidence="2" id="KW-0645">Protease</keyword>
<feature type="compositionally biased region" description="Low complexity" evidence="1">
    <location>
        <begin position="78"/>
        <end position="91"/>
    </location>
</feature>
<accession>A0AA51RS63</accession>
<feature type="compositionally biased region" description="Low complexity" evidence="1">
    <location>
        <begin position="193"/>
        <end position="205"/>
    </location>
</feature>
<feature type="compositionally biased region" description="Basic and acidic residues" evidence="1">
    <location>
        <begin position="206"/>
        <end position="219"/>
    </location>
</feature>
<sequence length="252" mass="27759">MVINSAPISLPLSTANLSTETVRNETRLQERVPETKPTTENVKLKPSTEETSSSAQRSETRSADGSQAERNVQERGEQQQGQQNSEQRQSGDQSERQSRQEVREQREEQVEVQQLKARDREVRAHEAAHASVGGNLAGSPSYDFKRGPDGQRYAVGGEVPIDVAAVPGDPAATIRKMQQVRRAALAPRDPSSQDQAVAAQATAREAQARAELQEKRTQEQDNESAQTRFEGRLRKLGVIEQPENGDRVSVVA</sequence>
<keyword evidence="2" id="KW-0482">Metalloprotease</keyword>
<feature type="compositionally biased region" description="Basic and acidic residues" evidence="1">
    <location>
        <begin position="22"/>
        <end position="34"/>
    </location>
</feature>
<feature type="compositionally biased region" description="Basic and acidic residues" evidence="1">
    <location>
        <begin position="93"/>
        <end position="109"/>
    </location>
</feature>
<dbReference type="RefSeq" id="WP_309201776.1">
    <property type="nucleotide sequence ID" value="NZ_CP133548.1"/>
</dbReference>
<gene>
    <name evidence="2" type="ORF">Q9312_15525</name>
</gene>
<organism evidence="2 3">
    <name type="scientific">Pleionea litopenaei</name>
    <dbReference type="NCBI Taxonomy" id="3070815"/>
    <lineage>
        <taxon>Bacteria</taxon>
        <taxon>Pseudomonadati</taxon>
        <taxon>Pseudomonadota</taxon>
        <taxon>Gammaproteobacteria</taxon>
        <taxon>Oceanospirillales</taxon>
        <taxon>Pleioneaceae</taxon>
        <taxon>Pleionea</taxon>
    </lineage>
</organism>
<evidence type="ECO:0000313" key="2">
    <source>
        <dbReference type="EMBL" id="WMS86631.1"/>
    </source>
</evidence>
<evidence type="ECO:0000256" key="1">
    <source>
        <dbReference type="SAM" id="MobiDB-lite"/>
    </source>
</evidence>